<organism evidence="1 2">
    <name type="scientific">Ancylostoma ceylanicum</name>
    <dbReference type="NCBI Taxonomy" id="53326"/>
    <lineage>
        <taxon>Eukaryota</taxon>
        <taxon>Metazoa</taxon>
        <taxon>Ecdysozoa</taxon>
        <taxon>Nematoda</taxon>
        <taxon>Chromadorea</taxon>
        <taxon>Rhabditida</taxon>
        <taxon>Rhabditina</taxon>
        <taxon>Rhabditomorpha</taxon>
        <taxon>Strongyloidea</taxon>
        <taxon>Ancylostomatidae</taxon>
        <taxon>Ancylostomatinae</taxon>
        <taxon>Ancylostoma</taxon>
    </lineage>
</organism>
<evidence type="ECO:0000313" key="1">
    <source>
        <dbReference type="EMBL" id="EYC36517.1"/>
    </source>
</evidence>
<keyword evidence="2" id="KW-1185">Reference proteome</keyword>
<protein>
    <submittedName>
        <fullName evidence="1">Uncharacterized protein</fullName>
    </submittedName>
</protein>
<name>A0A016WB66_9BILA</name>
<sequence>MAMELWPLKQELQLVSFPMTFPNKHCNPNKTHKGPSQHEFEMKNFIFFCENIKSDCVLIVCCSTVPINACRICQMYFSTLFFRRLAFVAFL</sequence>
<dbReference type="EMBL" id="JARK01000488">
    <property type="protein sequence ID" value="EYC36517.1"/>
    <property type="molecule type" value="Genomic_DNA"/>
</dbReference>
<dbReference type="Proteomes" id="UP000024635">
    <property type="component" value="Unassembled WGS sequence"/>
</dbReference>
<proteinExistence type="predicted"/>
<gene>
    <name evidence="1" type="primary">Acey_s0888.g2876</name>
    <name evidence="1" type="ORF">Y032_0888g2876</name>
</gene>
<reference evidence="2" key="1">
    <citation type="journal article" date="2015" name="Nat. Genet.">
        <title>The genome and transcriptome of the zoonotic hookworm Ancylostoma ceylanicum identify infection-specific gene families.</title>
        <authorList>
            <person name="Schwarz E.M."/>
            <person name="Hu Y."/>
            <person name="Antoshechkin I."/>
            <person name="Miller M.M."/>
            <person name="Sternberg P.W."/>
            <person name="Aroian R.V."/>
        </authorList>
    </citation>
    <scope>NUCLEOTIDE SEQUENCE</scope>
    <source>
        <strain evidence="2">HY135</strain>
    </source>
</reference>
<evidence type="ECO:0000313" key="2">
    <source>
        <dbReference type="Proteomes" id="UP000024635"/>
    </source>
</evidence>
<comment type="caution">
    <text evidence="1">The sequence shown here is derived from an EMBL/GenBank/DDBJ whole genome shotgun (WGS) entry which is preliminary data.</text>
</comment>
<dbReference type="AlphaFoldDB" id="A0A016WB66"/>
<accession>A0A016WB66</accession>